<reference evidence="3 4" key="1">
    <citation type="submission" date="2022-04" db="EMBL/GenBank/DDBJ databases">
        <title>Diverse halophilic archaea isolated from saline environments.</title>
        <authorList>
            <person name="Cui H.-L."/>
        </authorList>
    </citation>
    <scope>NUCLEOTIDE SEQUENCE [LARGE SCALE GENOMIC DNA]</scope>
    <source>
        <strain evidence="3 4">XZYJT49</strain>
    </source>
</reference>
<evidence type="ECO:0000256" key="2">
    <source>
        <dbReference type="SAM" id="MobiDB-lite"/>
    </source>
</evidence>
<protein>
    <submittedName>
        <fullName evidence="3">Extracellular solute-binding protein</fullName>
    </submittedName>
</protein>
<dbReference type="Pfam" id="PF13343">
    <property type="entry name" value="SBP_bac_6"/>
    <property type="match status" value="1"/>
</dbReference>
<dbReference type="Gene3D" id="3.40.190.10">
    <property type="entry name" value="Periplasmic binding protein-like II"/>
    <property type="match status" value="2"/>
</dbReference>
<gene>
    <name evidence="3" type="ORF">M0R89_14545</name>
</gene>
<name>A0A8U0HSM2_9EURY</name>
<sequence>MSERRTWTRRRLLASGAVGATAGLGGCLSRFTNQQNENADLSISDFRGSGPMVESRSAPGGTSMDDLPDLDGTLQVYLGGGEGGLYENLVRLLERKYSNFTAKVRMAPSTQLANEIIEVEKGGDSSADVFWSIDSTSLGLVADAGITTELPQRVVKPVPEGFRAGDRSWVGVAGRARSIPYNTDEFSESDLPNKIGQFTKNAGLKGAMGWAPTYGAFKSFVTAMRLLEGPEKTKQWLRGMQNQNISRYPDEFQVSNAVADGEITAGFANHYYALRVIASRENAPIDLAFTKNDAGALVNVSGCEIIQGTDQKELAADFVRHLLSAEAQEFFATRTFAYPTVPEVPPVGPLPTVDKLQPPQIDLSKLSNLEPTLKLMREVGVL</sequence>
<keyword evidence="4" id="KW-1185">Reference proteome</keyword>
<evidence type="ECO:0000313" key="3">
    <source>
        <dbReference type="EMBL" id="UPV73753.1"/>
    </source>
</evidence>
<keyword evidence="1" id="KW-0732">Signal</keyword>
<accession>A0A8U0HSM2</accession>
<dbReference type="KEGG" id="halx:M0R89_14545"/>
<dbReference type="PROSITE" id="PS51257">
    <property type="entry name" value="PROKAR_LIPOPROTEIN"/>
    <property type="match status" value="1"/>
</dbReference>
<organism evidence="3 4">
    <name type="scientific">Halorussus limi</name>
    <dbReference type="NCBI Taxonomy" id="2938695"/>
    <lineage>
        <taxon>Archaea</taxon>
        <taxon>Methanobacteriati</taxon>
        <taxon>Methanobacteriota</taxon>
        <taxon>Stenosarchaea group</taxon>
        <taxon>Halobacteria</taxon>
        <taxon>Halobacteriales</taxon>
        <taxon>Haladaptataceae</taxon>
        <taxon>Halorussus</taxon>
    </lineage>
</organism>
<proteinExistence type="predicted"/>
<dbReference type="EMBL" id="CP096659">
    <property type="protein sequence ID" value="UPV73753.1"/>
    <property type="molecule type" value="Genomic_DNA"/>
</dbReference>
<evidence type="ECO:0000313" key="4">
    <source>
        <dbReference type="Proteomes" id="UP000830729"/>
    </source>
</evidence>
<dbReference type="PANTHER" id="PTHR30006">
    <property type="entry name" value="THIAMINE-BINDING PERIPLASMIC PROTEIN-RELATED"/>
    <property type="match status" value="1"/>
</dbReference>
<dbReference type="PIRSF" id="PIRSF002825">
    <property type="entry name" value="CfbpA"/>
    <property type="match status" value="1"/>
</dbReference>
<dbReference type="GeneID" id="72186442"/>
<dbReference type="RefSeq" id="WP_248649805.1">
    <property type="nucleotide sequence ID" value="NZ_CP096659.1"/>
</dbReference>
<feature type="region of interest" description="Disordered" evidence="2">
    <location>
        <begin position="41"/>
        <end position="67"/>
    </location>
</feature>
<dbReference type="InterPro" id="IPR026045">
    <property type="entry name" value="Ferric-bd"/>
</dbReference>
<dbReference type="SUPFAM" id="SSF53850">
    <property type="entry name" value="Periplasmic binding protein-like II"/>
    <property type="match status" value="1"/>
</dbReference>
<dbReference type="AlphaFoldDB" id="A0A8U0HSM2"/>
<dbReference type="Proteomes" id="UP000830729">
    <property type="component" value="Chromosome"/>
</dbReference>
<dbReference type="PANTHER" id="PTHR30006:SF24">
    <property type="entry name" value="SLL0237 PROTEIN"/>
    <property type="match status" value="1"/>
</dbReference>
<evidence type="ECO:0000256" key="1">
    <source>
        <dbReference type="ARBA" id="ARBA00022729"/>
    </source>
</evidence>